<feature type="compositionally biased region" description="Basic and acidic residues" evidence="2">
    <location>
        <begin position="528"/>
        <end position="537"/>
    </location>
</feature>
<evidence type="ECO:0000256" key="1">
    <source>
        <dbReference type="SAM" id="Coils"/>
    </source>
</evidence>
<feature type="compositionally biased region" description="Basic and acidic residues" evidence="2">
    <location>
        <begin position="470"/>
        <end position="479"/>
    </location>
</feature>
<feature type="compositionally biased region" description="Basic and acidic residues" evidence="2">
    <location>
        <begin position="708"/>
        <end position="721"/>
    </location>
</feature>
<evidence type="ECO:0000313" key="3">
    <source>
        <dbReference type="EMBL" id="VEU36714.1"/>
    </source>
</evidence>
<gene>
    <name evidence="3" type="ORF">PSNMU_V1.4_AUG-EV-PASAV3_0034840</name>
</gene>
<feature type="compositionally biased region" description="Basic and acidic residues" evidence="2">
    <location>
        <begin position="187"/>
        <end position="198"/>
    </location>
</feature>
<feature type="compositionally biased region" description="Basic and acidic residues" evidence="2">
    <location>
        <begin position="692"/>
        <end position="701"/>
    </location>
</feature>
<feature type="coiled-coil region" evidence="1">
    <location>
        <begin position="244"/>
        <end position="278"/>
    </location>
</feature>
<reference evidence="3 4" key="1">
    <citation type="submission" date="2019-01" db="EMBL/GenBank/DDBJ databases">
        <authorList>
            <person name="Ferrante I. M."/>
        </authorList>
    </citation>
    <scope>NUCLEOTIDE SEQUENCE [LARGE SCALE GENOMIC DNA]</scope>
    <source>
        <strain evidence="3 4">B856</strain>
    </source>
</reference>
<feature type="region of interest" description="Disordered" evidence="2">
    <location>
        <begin position="692"/>
        <end position="721"/>
    </location>
</feature>
<feature type="region of interest" description="Disordered" evidence="2">
    <location>
        <begin position="432"/>
        <end position="649"/>
    </location>
</feature>
<organism evidence="3 4">
    <name type="scientific">Pseudo-nitzschia multistriata</name>
    <dbReference type="NCBI Taxonomy" id="183589"/>
    <lineage>
        <taxon>Eukaryota</taxon>
        <taxon>Sar</taxon>
        <taxon>Stramenopiles</taxon>
        <taxon>Ochrophyta</taxon>
        <taxon>Bacillariophyta</taxon>
        <taxon>Bacillariophyceae</taxon>
        <taxon>Bacillariophycidae</taxon>
        <taxon>Bacillariales</taxon>
        <taxon>Bacillariaceae</taxon>
        <taxon>Pseudo-nitzschia</taxon>
    </lineage>
</organism>
<feature type="region of interest" description="Disordered" evidence="2">
    <location>
        <begin position="1"/>
        <end position="70"/>
    </location>
</feature>
<feature type="region of interest" description="Disordered" evidence="2">
    <location>
        <begin position="378"/>
        <end position="403"/>
    </location>
</feature>
<feature type="region of interest" description="Disordered" evidence="2">
    <location>
        <begin position="1039"/>
        <end position="1058"/>
    </location>
</feature>
<evidence type="ECO:0000313" key="4">
    <source>
        <dbReference type="Proteomes" id="UP000291116"/>
    </source>
</evidence>
<feature type="compositionally biased region" description="Basic and acidic residues" evidence="2">
    <location>
        <begin position="328"/>
        <end position="339"/>
    </location>
</feature>
<dbReference type="EMBL" id="CAACVS010000101">
    <property type="protein sequence ID" value="VEU36714.1"/>
    <property type="molecule type" value="Genomic_DNA"/>
</dbReference>
<feature type="region of interest" description="Disordered" evidence="2">
    <location>
        <begin position="319"/>
        <end position="347"/>
    </location>
</feature>
<feature type="compositionally biased region" description="Low complexity" evidence="2">
    <location>
        <begin position="559"/>
        <end position="583"/>
    </location>
</feature>
<feature type="compositionally biased region" description="Polar residues" evidence="2">
    <location>
        <begin position="547"/>
        <end position="558"/>
    </location>
</feature>
<dbReference type="Proteomes" id="UP000291116">
    <property type="component" value="Unassembled WGS sequence"/>
</dbReference>
<evidence type="ECO:0000256" key="2">
    <source>
        <dbReference type="SAM" id="MobiDB-lite"/>
    </source>
</evidence>
<accession>A0A448Z3Z0</accession>
<keyword evidence="1" id="KW-0175">Coiled coil</keyword>
<feature type="compositionally biased region" description="Acidic residues" evidence="2">
    <location>
        <begin position="597"/>
        <end position="606"/>
    </location>
</feature>
<sequence length="1349" mass="153967">MAPKTIAIHRHKVDPVSPIPVRRDDFPKSQQHQQLPPSRHQRSRSQPLTLSKPMLITSAGRSASAQGRELDDLRIRYEETKQRMEKMKRDKSENNKRLIEMSGLVKSLQDIPVGIDKAEGSTFVNVQRKIEAIGFEMKEAKKRYDELRNEESFQTDTIKEQESQIRSMEKQIQLLTERIQQEEQDQQEQKKMAEEKQKASTAELEQKIMLQDMEIMNLMGEIDMIKKHNRTHGQDRQNTIGQDIKLLEANNAAKYEEIKKMEDKLAKMREEQRAQKMEQETFLKKQSEESNGFVLKPTATTFAEISKLEDNLATLRLEQEKSSNVADAPKKEEATEKKPASSRIQKHQPWSMDLAWKDSMLEGNKKKEAELEVVANNDITYGEPVSPESDQRDQELLGLPSFGQKQQVEVKSATKKTENSAFVGISSLSVASCGSSSEESESESEGSVIFLNKQRHKNPFEVSKDNNTYDVKKDNDHSDTSATVGSSCGMSRDGDSASVESSSLSKPTMPKRSVELMPTDDGSIEAIEVGHLRKTESTESCDGAYSDNESSVEYSSGESTTGNDTNGDSSNDSSVGEYTSGESTRTETRSVLAQIPEEGELEESESEWDREHTSVLSKGPSTPKTNDEPKSKDDNVSDLLLTKQLKDAEDKYENLKKDYEEKISMSESQAKKLDEYSDKISTTESIVKKLEEENQKLRKEQSNASKKTWKDSADKKRLKRIKEENKMLLKNMEKQNDIMMKADQNFDDLRKEHLATLEELEAKKKRYDQLVLDFTKLADRNKDAKDYSRLQTLHNAVVMKLADMGEENENLEKQRDEAMDQIERKNAQIRGFDGIIAEYNKVEYDLKVLRETHEETVKELHDLTEKNKEMQSSYDNDFANAQQLESLEQDKANAIAEIEKLMKANMDLSAMEVQQNESEVRVTMLEEELKKTQEELGVAKNKSSNRQRQLKDVIAQYKALKEEHSGTCDKLARLETTVNGLGNGSAIQEMKKLEDAVEQAKKEAQNAVKAKEAREGDMRIVLQHYEKLQIKFEKLKAKSESTKSETAVEEEEKKDEQDVFWPGEERDARKEKIEELEELLKESNESLSWRDEEIAKKIEELKEARKQIEDLEIEKEQLQADVLNMQSQLAQREAKDAEDRKKDEKDNLRTVVAEHHRLQKTYSSLQRKFEEVKSELVKVKNQAKIHEQEEKHAQKRVTNIQTEYVNLQADYDVVVAQLERFKVEMATSVIDLKEKGTIIPDMTSKETEKNNPVIASPDISPKGSDVAIPLTASEENETTISDTAGKENKEVISLIDYKENEKAVPELTLEEKEKGIIDAASEVNDMTIVHEDSFDYESVSDDSNGIAEF</sequence>
<name>A0A448Z3Z0_9STRA</name>
<feature type="compositionally biased region" description="Polar residues" evidence="2">
    <location>
        <begin position="480"/>
        <end position="489"/>
    </location>
</feature>
<feature type="compositionally biased region" description="Basic and acidic residues" evidence="2">
    <location>
        <begin position="625"/>
        <end position="635"/>
    </location>
</feature>
<keyword evidence="4" id="KW-1185">Reference proteome</keyword>
<protein>
    <submittedName>
        <fullName evidence="3">Uncharacterized protein</fullName>
    </submittedName>
</protein>
<proteinExistence type="predicted"/>
<feature type="compositionally biased region" description="Polar residues" evidence="2">
    <location>
        <begin position="614"/>
        <end position="624"/>
    </location>
</feature>
<dbReference type="OrthoDB" id="10662920at2759"/>
<feature type="region of interest" description="Disordered" evidence="2">
    <location>
        <begin position="183"/>
        <end position="202"/>
    </location>
</feature>